<dbReference type="InterPro" id="IPR050366">
    <property type="entry name" value="BP-dependent_transpt_permease"/>
</dbReference>
<dbReference type="PANTHER" id="PTHR43386:SF26">
    <property type="entry name" value="ABC TRANSPORTER PERMEASE PROTEIN"/>
    <property type="match status" value="1"/>
</dbReference>
<evidence type="ECO:0000256" key="7">
    <source>
        <dbReference type="RuleBase" id="RU363032"/>
    </source>
</evidence>
<feature type="transmembrane region" description="Helical" evidence="7">
    <location>
        <begin position="146"/>
        <end position="165"/>
    </location>
</feature>
<feature type="transmembrane region" description="Helical" evidence="7">
    <location>
        <begin position="110"/>
        <end position="134"/>
    </location>
</feature>
<protein>
    <submittedName>
        <fullName evidence="9">Dipeptide ABC transporter membrane subunit DppC</fullName>
    </submittedName>
</protein>
<reference evidence="9" key="1">
    <citation type="submission" date="2022-01" db="EMBL/GenBank/DDBJ databases">
        <authorList>
            <person name="Lagorce A."/>
        </authorList>
    </citation>
    <scope>NUCLEOTIDE SEQUENCE</scope>
    <source>
        <strain evidence="9">Th15_F1_A12</strain>
    </source>
</reference>
<feature type="transmembrane region" description="Helical" evidence="7">
    <location>
        <begin position="227"/>
        <end position="248"/>
    </location>
</feature>
<dbReference type="AlphaFoldDB" id="A0AAU9QVZ8"/>
<sequence>MSQSNVTAAPEAVPSAWQRFKNSDFLYYFKRDKVAMASFTVFMVFLVLAIAAPVLAPTDPYDLTSIDIMDSELPPSWMEDGDERFVLGTDEQGRDILSTILYGSRLSLTIGFLAVGLQLVLGIIIGLSAGYFGGRIDSFLMRFADVQLSFSTMMVAIIVSAIFKASFGNDFYSQYAVVMLVVIIGVAEWPQYARTIRASVLAEKKKEYVEAARVMGFKAPRIMFRHILPNCLSPILVISTVQVANAIMSEAALSFLGLGLPVDQPSLGALISIGFNYIFSGAWWITAFPGIVLVTLVLVINLLGDWLRDVFNPKIYKG</sequence>
<comment type="similarity">
    <text evidence="7">Belongs to the binding-protein-dependent transport system permease family.</text>
</comment>
<dbReference type="SUPFAM" id="SSF161098">
    <property type="entry name" value="MetI-like"/>
    <property type="match status" value="1"/>
</dbReference>
<comment type="caution">
    <text evidence="9">The sequence shown here is derived from an EMBL/GenBank/DDBJ whole genome shotgun (WGS) entry which is preliminary data.</text>
</comment>
<evidence type="ECO:0000259" key="8">
    <source>
        <dbReference type="PROSITE" id="PS50928"/>
    </source>
</evidence>
<evidence type="ECO:0000256" key="2">
    <source>
        <dbReference type="ARBA" id="ARBA00022448"/>
    </source>
</evidence>
<accession>A0AAU9QVZ8</accession>
<dbReference type="PANTHER" id="PTHR43386">
    <property type="entry name" value="OLIGOPEPTIDE TRANSPORT SYSTEM PERMEASE PROTEIN APPC"/>
    <property type="match status" value="1"/>
</dbReference>
<evidence type="ECO:0000256" key="1">
    <source>
        <dbReference type="ARBA" id="ARBA00004651"/>
    </source>
</evidence>
<name>A0AAU9QVZ8_9VIBR</name>
<keyword evidence="2 7" id="KW-0813">Transport</keyword>
<evidence type="ECO:0000313" key="9">
    <source>
        <dbReference type="EMBL" id="CAH1600857.1"/>
    </source>
</evidence>
<comment type="subcellular location">
    <subcellularLocation>
        <location evidence="1 7">Cell membrane</location>
        <topology evidence="1 7">Multi-pass membrane protein</topology>
    </subcellularLocation>
</comment>
<keyword evidence="4 7" id="KW-0812">Transmembrane</keyword>
<evidence type="ECO:0000256" key="6">
    <source>
        <dbReference type="ARBA" id="ARBA00023136"/>
    </source>
</evidence>
<keyword evidence="5 7" id="KW-1133">Transmembrane helix</keyword>
<dbReference type="InterPro" id="IPR025966">
    <property type="entry name" value="OppC_N"/>
</dbReference>
<dbReference type="Pfam" id="PF12911">
    <property type="entry name" value="OppC_N"/>
    <property type="match status" value="1"/>
</dbReference>
<evidence type="ECO:0000256" key="4">
    <source>
        <dbReference type="ARBA" id="ARBA00022692"/>
    </source>
</evidence>
<organism evidence="9 10">
    <name type="scientific">Vibrio jasicida</name>
    <dbReference type="NCBI Taxonomy" id="766224"/>
    <lineage>
        <taxon>Bacteria</taxon>
        <taxon>Pseudomonadati</taxon>
        <taxon>Pseudomonadota</taxon>
        <taxon>Gammaproteobacteria</taxon>
        <taxon>Vibrionales</taxon>
        <taxon>Vibrionaceae</taxon>
        <taxon>Vibrio</taxon>
    </lineage>
</organism>
<dbReference type="InterPro" id="IPR035906">
    <property type="entry name" value="MetI-like_sf"/>
</dbReference>
<dbReference type="Proteomes" id="UP001295462">
    <property type="component" value="Unassembled WGS sequence"/>
</dbReference>
<feature type="transmembrane region" description="Helical" evidence="7">
    <location>
        <begin position="171"/>
        <end position="189"/>
    </location>
</feature>
<evidence type="ECO:0000313" key="10">
    <source>
        <dbReference type="Proteomes" id="UP001295462"/>
    </source>
</evidence>
<dbReference type="Gene3D" id="1.10.3720.10">
    <property type="entry name" value="MetI-like"/>
    <property type="match status" value="1"/>
</dbReference>
<keyword evidence="6 7" id="KW-0472">Membrane</keyword>
<dbReference type="PROSITE" id="PS50928">
    <property type="entry name" value="ABC_TM1"/>
    <property type="match status" value="1"/>
</dbReference>
<proteinExistence type="inferred from homology"/>
<dbReference type="GO" id="GO:0055085">
    <property type="term" value="P:transmembrane transport"/>
    <property type="evidence" value="ECO:0007669"/>
    <property type="project" value="InterPro"/>
</dbReference>
<dbReference type="FunFam" id="1.10.3720.10:FF:000065">
    <property type="entry name" value="Peptide ABC transporter permease"/>
    <property type="match status" value="1"/>
</dbReference>
<dbReference type="InterPro" id="IPR000515">
    <property type="entry name" value="MetI-like"/>
</dbReference>
<evidence type="ECO:0000256" key="5">
    <source>
        <dbReference type="ARBA" id="ARBA00022989"/>
    </source>
</evidence>
<gene>
    <name evidence="9" type="primary">dppC</name>
    <name evidence="9" type="ORF">THF1A12_440016</name>
</gene>
<dbReference type="GO" id="GO:0005886">
    <property type="term" value="C:plasma membrane"/>
    <property type="evidence" value="ECO:0007669"/>
    <property type="project" value="UniProtKB-SubCell"/>
</dbReference>
<dbReference type="EMBL" id="CAKMUD010000099">
    <property type="protein sequence ID" value="CAH1600857.1"/>
    <property type="molecule type" value="Genomic_DNA"/>
</dbReference>
<feature type="domain" description="ABC transmembrane type-1" evidence="8">
    <location>
        <begin position="104"/>
        <end position="304"/>
    </location>
</feature>
<dbReference type="Pfam" id="PF00528">
    <property type="entry name" value="BPD_transp_1"/>
    <property type="match status" value="1"/>
</dbReference>
<keyword evidence="3" id="KW-1003">Cell membrane</keyword>
<feature type="transmembrane region" description="Helical" evidence="7">
    <location>
        <begin position="34"/>
        <end position="56"/>
    </location>
</feature>
<dbReference type="CDD" id="cd06261">
    <property type="entry name" value="TM_PBP2"/>
    <property type="match status" value="1"/>
</dbReference>
<feature type="transmembrane region" description="Helical" evidence="7">
    <location>
        <begin position="282"/>
        <end position="304"/>
    </location>
</feature>
<dbReference type="RefSeq" id="WP_104047082.1">
    <property type="nucleotide sequence ID" value="NZ_CAKMTZ010000098.1"/>
</dbReference>
<evidence type="ECO:0000256" key="3">
    <source>
        <dbReference type="ARBA" id="ARBA00022475"/>
    </source>
</evidence>